<dbReference type="EMBL" id="CM037620">
    <property type="protein sequence ID" value="KAH7995084.1"/>
    <property type="molecule type" value="Genomic_DNA"/>
</dbReference>
<name>A0ACB8ES70_9SAUR</name>
<organism evidence="1 2">
    <name type="scientific">Sphaerodactylus townsendi</name>
    <dbReference type="NCBI Taxonomy" id="933632"/>
    <lineage>
        <taxon>Eukaryota</taxon>
        <taxon>Metazoa</taxon>
        <taxon>Chordata</taxon>
        <taxon>Craniata</taxon>
        <taxon>Vertebrata</taxon>
        <taxon>Euteleostomi</taxon>
        <taxon>Lepidosauria</taxon>
        <taxon>Squamata</taxon>
        <taxon>Bifurcata</taxon>
        <taxon>Gekkota</taxon>
        <taxon>Sphaerodactylidae</taxon>
        <taxon>Sphaerodactylus</taxon>
    </lineage>
</organism>
<protein>
    <submittedName>
        <fullName evidence="1">Uncharacterized protein</fullName>
    </submittedName>
</protein>
<dbReference type="Proteomes" id="UP000827872">
    <property type="component" value="Linkage Group LG07"/>
</dbReference>
<comment type="caution">
    <text evidence="1">The sequence shown here is derived from an EMBL/GenBank/DDBJ whole genome shotgun (WGS) entry which is preliminary data.</text>
</comment>
<evidence type="ECO:0000313" key="2">
    <source>
        <dbReference type="Proteomes" id="UP000827872"/>
    </source>
</evidence>
<gene>
    <name evidence="1" type="ORF">K3G42_021102</name>
</gene>
<keyword evidence="2" id="KW-1185">Reference proteome</keyword>
<proteinExistence type="predicted"/>
<reference evidence="1" key="1">
    <citation type="submission" date="2021-08" db="EMBL/GenBank/DDBJ databases">
        <title>The first chromosome-level gecko genome reveals the dynamic sex chromosomes of Neotropical dwarf geckos (Sphaerodactylidae: Sphaerodactylus).</title>
        <authorList>
            <person name="Pinto B.J."/>
            <person name="Keating S.E."/>
            <person name="Gamble T."/>
        </authorList>
    </citation>
    <scope>NUCLEOTIDE SEQUENCE</scope>
    <source>
        <strain evidence="1">TG3544</strain>
    </source>
</reference>
<accession>A0ACB8ES70</accession>
<evidence type="ECO:0000313" key="1">
    <source>
        <dbReference type="EMBL" id="KAH7995084.1"/>
    </source>
</evidence>
<sequence length="275" mass="29860">MLQGGPGKARHVHPPELLKKHEPSLLTRDDIKEDDITNNKSTELKNRNLDKGNFAPPNQYDTKISTGIDHQMKPESGGNELCKGYLEKKYDAIIVFYRTHKTTIRYIIYGTLITDQPKHIAPEGACSAILCMSDLSSPTRRTSRGEASAPPAQLSGRQGFPVLPSPAGKGRTGNPSGWLSFAPRSRGKKLSQPLGLQGSQSFPPQLGKADRELHGQLNFAPSAGGEELSRAPVTAVCSQLLGIGNRLQATRPAQLLISSQRRKPFGTPLNDGKHS</sequence>